<feature type="domain" description="HTH araC/xylS-type" evidence="4">
    <location>
        <begin position="216"/>
        <end position="314"/>
    </location>
</feature>
<dbReference type="SUPFAM" id="SSF46689">
    <property type="entry name" value="Homeodomain-like"/>
    <property type="match status" value="2"/>
</dbReference>
<evidence type="ECO:0000313" key="6">
    <source>
        <dbReference type="Proteomes" id="UP001596378"/>
    </source>
</evidence>
<dbReference type="Pfam" id="PF02311">
    <property type="entry name" value="AraC_binding"/>
    <property type="match status" value="1"/>
</dbReference>
<comment type="caution">
    <text evidence="5">The sequence shown here is derived from an EMBL/GenBank/DDBJ whole genome shotgun (WGS) entry which is preliminary data.</text>
</comment>
<keyword evidence="6" id="KW-1185">Reference proteome</keyword>
<gene>
    <name evidence="5" type="ORF">ACFQMJ_25230</name>
</gene>
<dbReference type="Gene3D" id="2.60.120.10">
    <property type="entry name" value="Jelly Rolls"/>
    <property type="match status" value="1"/>
</dbReference>
<dbReference type="PRINTS" id="PR00032">
    <property type="entry name" value="HTHARAC"/>
</dbReference>
<dbReference type="SMART" id="SM00342">
    <property type="entry name" value="HTH_ARAC"/>
    <property type="match status" value="1"/>
</dbReference>
<dbReference type="EMBL" id="JBHTAI010000019">
    <property type="protein sequence ID" value="MFC7151855.1"/>
    <property type="molecule type" value="Genomic_DNA"/>
</dbReference>
<dbReference type="PANTHER" id="PTHR43280:SF2">
    <property type="entry name" value="HTH-TYPE TRANSCRIPTIONAL REGULATOR EXSA"/>
    <property type="match status" value="1"/>
</dbReference>
<dbReference type="PROSITE" id="PS01124">
    <property type="entry name" value="HTH_ARAC_FAMILY_2"/>
    <property type="match status" value="1"/>
</dbReference>
<dbReference type="InterPro" id="IPR018060">
    <property type="entry name" value="HTH_AraC"/>
</dbReference>
<dbReference type="SUPFAM" id="SSF51215">
    <property type="entry name" value="Regulatory protein AraC"/>
    <property type="match status" value="1"/>
</dbReference>
<evidence type="ECO:0000256" key="3">
    <source>
        <dbReference type="ARBA" id="ARBA00023163"/>
    </source>
</evidence>
<keyword evidence="3" id="KW-0804">Transcription</keyword>
<keyword evidence="1" id="KW-0805">Transcription regulation</keyword>
<dbReference type="RefSeq" id="WP_378046684.1">
    <property type="nucleotide sequence ID" value="NZ_JBHMDN010000011.1"/>
</dbReference>
<dbReference type="PANTHER" id="PTHR43280">
    <property type="entry name" value="ARAC-FAMILY TRANSCRIPTIONAL REGULATOR"/>
    <property type="match status" value="1"/>
</dbReference>
<sequence length="315" mass="36881">MKAKVILVVDDDADLQSREESFVMSVSSKASFFRDPLFPFHIDRYTIGRGESIPSHTHEFIELVYVLKGHARHEMAGHGYVLNSGDIFVLEPNVYHSYHGAEDEDTIVYNVLFDSDLLRRELEVLLQMTHFVHFFYFLPFLRKNASFVPHQSLDESQKRNIEGHLQAILDEYQEQREGYRLVVKTRWIECLVWLSRYLQPQAAHSPAVSNDRERIEPARQFIEQHYHQNIALAQISRLCGMSVSSFTAQFKEAVGKSFLDYKQELQIRHACELLAETDRKVLDIAYEAGFNDISFFNKTFRKHMGISPREYRSRR</sequence>
<dbReference type="InterPro" id="IPR020449">
    <property type="entry name" value="Tscrpt_reg_AraC-type_HTH"/>
</dbReference>
<dbReference type="InterPro" id="IPR009057">
    <property type="entry name" value="Homeodomain-like_sf"/>
</dbReference>
<evidence type="ECO:0000313" key="5">
    <source>
        <dbReference type="EMBL" id="MFC7151855.1"/>
    </source>
</evidence>
<name>A0ABW2FLN3_9BACL</name>
<reference evidence="6" key="1">
    <citation type="journal article" date="2019" name="Int. J. Syst. Evol. Microbiol.">
        <title>The Global Catalogue of Microorganisms (GCM) 10K type strain sequencing project: providing services to taxonomists for standard genome sequencing and annotation.</title>
        <authorList>
            <consortium name="The Broad Institute Genomics Platform"/>
            <consortium name="The Broad Institute Genome Sequencing Center for Infectious Disease"/>
            <person name="Wu L."/>
            <person name="Ma J."/>
        </authorList>
    </citation>
    <scope>NUCLEOTIDE SEQUENCE [LARGE SCALE GENOMIC DNA]</scope>
    <source>
        <strain evidence="6">KCTC 12907</strain>
    </source>
</reference>
<evidence type="ECO:0000256" key="2">
    <source>
        <dbReference type="ARBA" id="ARBA00023125"/>
    </source>
</evidence>
<dbReference type="PROSITE" id="PS00041">
    <property type="entry name" value="HTH_ARAC_FAMILY_1"/>
    <property type="match status" value="1"/>
</dbReference>
<accession>A0ABW2FLN3</accession>
<organism evidence="5 6">
    <name type="scientific">Cohnella cellulosilytica</name>
    <dbReference type="NCBI Taxonomy" id="986710"/>
    <lineage>
        <taxon>Bacteria</taxon>
        <taxon>Bacillati</taxon>
        <taxon>Bacillota</taxon>
        <taxon>Bacilli</taxon>
        <taxon>Bacillales</taxon>
        <taxon>Paenibacillaceae</taxon>
        <taxon>Cohnella</taxon>
    </lineage>
</organism>
<dbReference type="InterPro" id="IPR018062">
    <property type="entry name" value="HTH_AraC-typ_CS"/>
</dbReference>
<protein>
    <submittedName>
        <fullName evidence="5">Helix-turn-helix domain-containing protein</fullName>
    </submittedName>
</protein>
<evidence type="ECO:0000259" key="4">
    <source>
        <dbReference type="PROSITE" id="PS01124"/>
    </source>
</evidence>
<evidence type="ECO:0000256" key="1">
    <source>
        <dbReference type="ARBA" id="ARBA00023015"/>
    </source>
</evidence>
<dbReference type="InterPro" id="IPR003313">
    <property type="entry name" value="AraC-bd"/>
</dbReference>
<dbReference type="InterPro" id="IPR014710">
    <property type="entry name" value="RmlC-like_jellyroll"/>
</dbReference>
<keyword evidence="2" id="KW-0238">DNA-binding</keyword>
<dbReference type="Gene3D" id="1.10.10.60">
    <property type="entry name" value="Homeodomain-like"/>
    <property type="match status" value="2"/>
</dbReference>
<dbReference type="InterPro" id="IPR037923">
    <property type="entry name" value="HTH-like"/>
</dbReference>
<dbReference type="Pfam" id="PF12833">
    <property type="entry name" value="HTH_18"/>
    <property type="match status" value="1"/>
</dbReference>
<proteinExistence type="predicted"/>
<dbReference type="Proteomes" id="UP001596378">
    <property type="component" value="Unassembled WGS sequence"/>
</dbReference>